<dbReference type="PANTHER" id="PTHR30582:SF2">
    <property type="entry name" value="L,D-TRANSPEPTIDASE YCIB-RELATED"/>
    <property type="match status" value="1"/>
</dbReference>
<organism evidence="10 11">
    <name type="scientific">Kitasatospora paranensis</name>
    <dbReference type="NCBI Taxonomy" id="258053"/>
    <lineage>
        <taxon>Bacteria</taxon>
        <taxon>Bacillati</taxon>
        <taxon>Actinomycetota</taxon>
        <taxon>Actinomycetes</taxon>
        <taxon>Kitasatosporales</taxon>
        <taxon>Streptomycetaceae</taxon>
        <taxon>Kitasatospora</taxon>
    </lineage>
</organism>
<feature type="signal peptide" evidence="8">
    <location>
        <begin position="1"/>
        <end position="29"/>
    </location>
</feature>
<dbReference type="Pfam" id="PF17964">
    <property type="entry name" value="Big_10"/>
    <property type="match status" value="1"/>
</dbReference>
<dbReference type="InterPro" id="IPR050979">
    <property type="entry name" value="LD-transpeptidase"/>
</dbReference>
<dbReference type="Proteomes" id="UP001596435">
    <property type="component" value="Unassembled WGS sequence"/>
</dbReference>
<dbReference type="InterPro" id="IPR005490">
    <property type="entry name" value="LD_TPept_cat_dom"/>
</dbReference>
<dbReference type="PROSITE" id="PS52029">
    <property type="entry name" value="LD_TPASE"/>
    <property type="match status" value="1"/>
</dbReference>
<evidence type="ECO:0000313" key="10">
    <source>
        <dbReference type="EMBL" id="MFC7182826.1"/>
    </source>
</evidence>
<keyword evidence="8" id="KW-0732">Signal</keyword>
<evidence type="ECO:0000256" key="2">
    <source>
        <dbReference type="ARBA" id="ARBA00022679"/>
    </source>
</evidence>
<keyword evidence="6 7" id="KW-0961">Cell wall biogenesis/degradation</keyword>
<dbReference type="Gene3D" id="2.60.40.3710">
    <property type="match status" value="1"/>
</dbReference>
<dbReference type="CDD" id="cd13432">
    <property type="entry name" value="LDT_IgD_like_2"/>
    <property type="match status" value="1"/>
</dbReference>
<evidence type="ECO:0000256" key="3">
    <source>
        <dbReference type="ARBA" id="ARBA00022960"/>
    </source>
</evidence>
<evidence type="ECO:0000256" key="6">
    <source>
        <dbReference type="ARBA" id="ARBA00023316"/>
    </source>
</evidence>
<keyword evidence="11" id="KW-1185">Reference proteome</keyword>
<protein>
    <submittedName>
        <fullName evidence="10">Ig-like domain-containing protein</fullName>
    </submittedName>
</protein>
<dbReference type="EMBL" id="JBHTAJ010000054">
    <property type="protein sequence ID" value="MFC7182826.1"/>
    <property type="molecule type" value="Genomic_DNA"/>
</dbReference>
<dbReference type="Gene3D" id="2.40.440.10">
    <property type="entry name" value="L,D-transpeptidase catalytic domain-like"/>
    <property type="match status" value="1"/>
</dbReference>
<comment type="caution">
    <text evidence="10">The sequence shown here is derived from an EMBL/GenBank/DDBJ whole genome shotgun (WGS) entry which is preliminary data.</text>
</comment>
<evidence type="ECO:0000256" key="5">
    <source>
        <dbReference type="ARBA" id="ARBA00023315"/>
    </source>
</evidence>
<keyword evidence="5" id="KW-0012">Acyltransferase</keyword>
<keyword evidence="2" id="KW-0808">Transferase</keyword>
<comment type="pathway">
    <text evidence="1 7">Cell wall biogenesis; peptidoglycan biosynthesis.</text>
</comment>
<evidence type="ECO:0000256" key="7">
    <source>
        <dbReference type="PROSITE-ProRule" id="PRU01373"/>
    </source>
</evidence>
<dbReference type="SUPFAM" id="SSF141523">
    <property type="entry name" value="L,D-transpeptidase catalytic domain-like"/>
    <property type="match status" value="1"/>
</dbReference>
<feature type="chain" id="PRO_5046911568" evidence="8">
    <location>
        <begin position="30"/>
        <end position="401"/>
    </location>
</feature>
<evidence type="ECO:0000256" key="4">
    <source>
        <dbReference type="ARBA" id="ARBA00022984"/>
    </source>
</evidence>
<dbReference type="InterPro" id="IPR041280">
    <property type="entry name" value="Big_10"/>
</dbReference>
<proteinExistence type="predicted"/>
<evidence type="ECO:0000256" key="8">
    <source>
        <dbReference type="SAM" id="SignalP"/>
    </source>
</evidence>
<evidence type="ECO:0000259" key="9">
    <source>
        <dbReference type="PROSITE" id="PS52029"/>
    </source>
</evidence>
<feature type="active site" description="Proton donor/acceptor" evidence="7">
    <location>
        <position position="319"/>
    </location>
</feature>
<dbReference type="InterPro" id="IPR038063">
    <property type="entry name" value="Transpep_catalytic_dom"/>
</dbReference>
<dbReference type="PROSITE" id="PS51257">
    <property type="entry name" value="PROKAR_LIPOPROTEIN"/>
    <property type="match status" value="1"/>
</dbReference>
<name>A0ABW2FZZ4_9ACTN</name>
<sequence>MRPVLRARRVLAAALGLFLLAGCSGGAAAPDTGRSPRPAPPVSRAQVSTVPADGAQEVHTGDDVAVTVADGRLLSVRLADDRGVAVPGRIAPDGTRWSPSEELTPATPYTLDAVAVDAAGLRADQHSAFFTAGPAHTVTAFFTPDDDATVGVGMPVSLRFSRPVADRAAAERAVEVTADPPVPLAAHWFGDRRLDVRPEHLWTPGTQVRVALRLAGVEVAPGEYGTQTRDIGFTVGRSRVSTVDLATSTMTVREDGEEDRVLDVSAGSPQHPTYRGVMVVSEKFAETRMNSKTVGLGDEYDIKDVPHAMRLTASGTFVHGNYWADEEVFGNANTSHGCIGLADRQGGDPQSPAGWFFEGTLVGDVIVVEGAEGEGVPPSNGLNGWNMSWAEWRRGSALGVH</sequence>
<dbReference type="Pfam" id="PF03734">
    <property type="entry name" value="YkuD"/>
    <property type="match status" value="1"/>
</dbReference>
<dbReference type="Gene3D" id="2.60.40.3780">
    <property type="match status" value="1"/>
</dbReference>
<feature type="active site" description="Nucleophile" evidence="7">
    <location>
        <position position="338"/>
    </location>
</feature>
<feature type="domain" description="L,D-TPase catalytic" evidence="9">
    <location>
        <begin position="239"/>
        <end position="369"/>
    </location>
</feature>
<keyword evidence="4 7" id="KW-0573">Peptidoglycan synthesis</keyword>
<accession>A0ABW2FZZ4</accession>
<dbReference type="RefSeq" id="WP_380232076.1">
    <property type="nucleotide sequence ID" value="NZ_JBHSVH010000002.1"/>
</dbReference>
<dbReference type="PANTHER" id="PTHR30582">
    <property type="entry name" value="L,D-TRANSPEPTIDASE"/>
    <property type="match status" value="1"/>
</dbReference>
<evidence type="ECO:0000313" key="11">
    <source>
        <dbReference type="Proteomes" id="UP001596435"/>
    </source>
</evidence>
<dbReference type="CDD" id="cd16913">
    <property type="entry name" value="YkuD_like"/>
    <property type="match status" value="1"/>
</dbReference>
<evidence type="ECO:0000256" key="1">
    <source>
        <dbReference type="ARBA" id="ARBA00004752"/>
    </source>
</evidence>
<gene>
    <name evidence="10" type="ORF">ACFQMG_25070</name>
</gene>
<reference evidence="11" key="1">
    <citation type="journal article" date="2019" name="Int. J. Syst. Evol. Microbiol.">
        <title>The Global Catalogue of Microorganisms (GCM) 10K type strain sequencing project: providing services to taxonomists for standard genome sequencing and annotation.</title>
        <authorList>
            <consortium name="The Broad Institute Genomics Platform"/>
            <consortium name="The Broad Institute Genome Sequencing Center for Infectious Disease"/>
            <person name="Wu L."/>
            <person name="Ma J."/>
        </authorList>
    </citation>
    <scope>NUCLEOTIDE SEQUENCE [LARGE SCALE GENOMIC DNA]</scope>
    <source>
        <strain evidence="11">CGMCC 1.12859</strain>
    </source>
</reference>
<keyword evidence="3 7" id="KW-0133">Cell shape</keyword>